<organism evidence="2 3">
    <name type="scientific">Trichoplusia ni</name>
    <name type="common">Cabbage looper</name>
    <dbReference type="NCBI Taxonomy" id="7111"/>
    <lineage>
        <taxon>Eukaryota</taxon>
        <taxon>Metazoa</taxon>
        <taxon>Ecdysozoa</taxon>
        <taxon>Arthropoda</taxon>
        <taxon>Hexapoda</taxon>
        <taxon>Insecta</taxon>
        <taxon>Pterygota</taxon>
        <taxon>Neoptera</taxon>
        <taxon>Endopterygota</taxon>
        <taxon>Lepidoptera</taxon>
        <taxon>Glossata</taxon>
        <taxon>Ditrysia</taxon>
        <taxon>Noctuoidea</taxon>
        <taxon>Noctuidae</taxon>
        <taxon>Plusiinae</taxon>
        <taxon>Trichoplusia</taxon>
    </lineage>
</organism>
<evidence type="ECO:0000313" key="2">
    <source>
        <dbReference type="Proteomes" id="UP000322000"/>
    </source>
</evidence>
<dbReference type="GeneID" id="113506099"/>
<dbReference type="InParanoid" id="A0A7E5WW50"/>
<sequence length="182" mass="21213">MSKLLANDLFLSSDESEVEVKPKRKSEDKKMKRDRFDKKGEGSSSKKSKPTIPPISPPARVTANELFGDEDSDKNECVKSSTKTVNVPPIHSYFTKRQAKGYSLQISETKEGKYYEYVEVKIYDVEEIKKIMPMNRWRYAITSIKTKLDEDKESWHHIKEFVLATQKDFKNCPLLYLRSYET</sequence>
<dbReference type="OrthoDB" id="7409986at2759"/>
<evidence type="ECO:0000313" key="3">
    <source>
        <dbReference type="RefSeq" id="XP_026744759.1"/>
    </source>
</evidence>
<reference evidence="3" key="1">
    <citation type="submission" date="2025-08" db="UniProtKB">
        <authorList>
            <consortium name="RefSeq"/>
        </authorList>
    </citation>
    <scope>IDENTIFICATION</scope>
</reference>
<gene>
    <name evidence="3" type="primary">LOC113506099</name>
</gene>
<dbReference type="RefSeq" id="XP_026744759.1">
    <property type="nucleotide sequence ID" value="XM_026888958.1"/>
</dbReference>
<feature type="region of interest" description="Disordered" evidence="1">
    <location>
        <begin position="14"/>
        <end position="81"/>
    </location>
</feature>
<protein>
    <submittedName>
        <fullName evidence="3">Uncharacterized protein LOC113506099</fullName>
    </submittedName>
</protein>
<name>A0A7E5WW50_TRINI</name>
<feature type="compositionally biased region" description="Basic and acidic residues" evidence="1">
    <location>
        <begin position="18"/>
        <end position="41"/>
    </location>
</feature>
<accession>A0A7E5WW50</accession>
<dbReference type="AlphaFoldDB" id="A0A7E5WW50"/>
<proteinExistence type="predicted"/>
<dbReference type="KEGG" id="tnl:113506099"/>
<evidence type="ECO:0000256" key="1">
    <source>
        <dbReference type="SAM" id="MobiDB-lite"/>
    </source>
</evidence>
<keyword evidence="2" id="KW-1185">Reference proteome</keyword>
<dbReference type="Proteomes" id="UP000322000">
    <property type="component" value="Chromosome 28"/>
</dbReference>